<organism evidence="1 2">
    <name type="scientific">Pseudorhizobium flavum</name>
    <dbReference type="NCBI Taxonomy" id="1335061"/>
    <lineage>
        <taxon>Bacteria</taxon>
        <taxon>Pseudomonadati</taxon>
        <taxon>Pseudomonadota</taxon>
        <taxon>Alphaproteobacteria</taxon>
        <taxon>Hyphomicrobiales</taxon>
        <taxon>Rhizobiaceae</taxon>
        <taxon>Rhizobium/Agrobacterium group</taxon>
        <taxon>Pseudorhizobium</taxon>
    </lineage>
</organism>
<dbReference type="AlphaFoldDB" id="A0A7X0DGV4"/>
<proteinExistence type="predicted"/>
<evidence type="ECO:0000313" key="1">
    <source>
        <dbReference type="EMBL" id="MBB6182569.1"/>
    </source>
</evidence>
<keyword evidence="2" id="KW-1185">Reference proteome</keyword>
<protein>
    <submittedName>
        <fullName evidence="1">Uncharacterized protein</fullName>
    </submittedName>
</protein>
<reference evidence="1 2" key="1">
    <citation type="submission" date="2020-08" db="EMBL/GenBank/DDBJ databases">
        <title>Genomic Encyclopedia of Type Strains, Phase IV (KMG-IV): sequencing the most valuable type-strain genomes for metagenomic binning, comparative biology and taxonomic classification.</title>
        <authorList>
            <person name="Goeker M."/>
        </authorList>
    </citation>
    <scope>NUCLEOTIDE SEQUENCE [LARGE SCALE GENOMIC DNA]</scope>
    <source>
        <strain evidence="1 2">DSM 102134</strain>
    </source>
</reference>
<evidence type="ECO:0000313" key="2">
    <source>
        <dbReference type="Proteomes" id="UP000535501"/>
    </source>
</evidence>
<name>A0A7X0DGV4_9HYPH</name>
<accession>A0A7X0DGV4</accession>
<gene>
    <name evidence="1" type="ORF">HNQ75_004558</name>
</gene>
<dbReference type="Proteomes" id="UP000535501">
    <property type="component" value="Unassembled WGS sequence"/>
</dbReference>
<dbReference type="EMBL" id="JACHEJ010000041">
    <property type="protein sequence ID" value="MBB6182569.1"/>
    <property type="molecule type" value="Genomic_DNA"/>
</dbReference>
<sequence length="61" mass="6602">MLLKKFDENKEALKQIGREAIAESRRLGLPISARDRQNEAVNGGVKAGHVAEQKSATMAPA</sequence>
<comment type="caution">
    <text evidence="1">The sequence shown here is derived from an EMBL/GenBank/DDBJ whole genome shotgun (WGS) entry which is preliminary data.</text>
</comment>
<dbReference type="RefSeq" id="WP_152338514.1">
    <property type="nucleotide sequence ID" value="NZ_JACHEJ010000041.1"/>
</dbReference>